<dbReference type="EMBL" id="CM039170">
    <property type="protein sequence ID" value="KAH9802601.1"/>
    <property type="molecule type" value="Genomic_DNA"/>
</dbReference>
<comment type="caution">
    <text evidence="1">The sequence shown here is derived from an EMBL/GenBank/DDBJ whole genome shotgun (WGS) entry which is preliminary data.</text>
</comment>
<dbReference type="Proteomes" id="UP000829398">
    <property type="component" value="Chromosome 1"/>
</dbReference>
<protein>
    <submittedName>
        <fullName evidence="1">Uncharacterized protein</fullName>
    </submittedName>
</protein>
<proteinExistence type="predicted"/>
<keyword evidence="2" id="KW-1185">Reference proteome</keyword>
<organism evidence="1 2">
    <name type="scientific">Citrus sinensis</name>
    <name type="common">Sweet orange</name>
    <name type="synonym">Citrus aurantium var. sinensis</name>
    <dbReference type="NCBI Taxonomy" id="2711"/>
    <lineage>
        <taxon>Eukaryota</taxon>
        <taxon>Viridiplantae</taxon>
        <taxon>Streptophyta</taxon>
        <taxon>Embryophyta</taxon>
        <taxon>Tracheophyta</taxon>
        <taxon>Spermatophyta</taxon>
        <taxon>Magnoliopsida</taxon>
        <taxon>eudicotyledons</taxon>
        <taxon>Gunneridae</taxon>
        <taxon>Pentapetalae</taxon>
        <taxon>rosids</taxon>
        <taxon>malvids</taxon>
        <taxon>Sapindales</taxon>
        <taxon>Rutaceae</taxon>
        <taxon>Aurantioideae</taxon>
        <taxon>Citrus</taxon>
    </lineage>
</organism>
<reference evidence="2" key="1">
    <citation type="journal article" date="2023" name="Hortic. Res.">
        <title>A chromosome-level phased genome enabling allele-level studies in sweet orange: a case study on citrus Huanglongbing tolerance.</title>
        <authorList>
            <person name="Wu B."/>
            <person name="Yu Q."/>
            <person name="Deng Z."/>
            <person name="Duan Y."/>
            <person name="Luo F."/>
            <person name="Gmitter F. Jr."/>
        </authorList>
    </citation>
    <scope>NUCLEOTIDE SEQUENCE [LARGE SCALE GENOMIC DNA]</scope>
    <source>
        <strain evidence="2">cv. Valencia</strain>
    </source>
</reference>
<name>A0ACB8NXK3_CITSI</name>
<accession>A0ACB8NXK3</accession>
<gene>
    <name evidence="1" type="ORF">KPL71_001457</name>
</gene>
<sequence length="410" mass="46997">MIILDLEDINMKLEDEDKAIILLSSLPSSYEHIVDTLLYGRHFKRDCSERKNKGNDGLKKNRDVDVASEEMDDDGYDSTSVLLATGTQTNGEVSVSTSQNLNKTLIWHMRLGHMSKNGLKVLESQGVLRGDKLCPVEFCEVCVLETETSRKVKRLRIDNGLEFCNQQFDDFCAHNRVVRHKTVRHTPQQNGLAERMNRTLMDKVRCLLIHSKLPQSLWAETLMTSCYLVNKSPSSAINFKTPVEMWSDKAANYFDLKIFGRPAFAHIKVELTQKFGNTISDEVVEDECREINDSNETPDSQTALQDYQLARDRERRVIRALKKYAYADLIAYALTVAYELDYDEPKSYKEAVSGKNADQWLKAMKKEMDSLYKNDTWALVKTRKEESDSLQMDLQTQARHLKGGTKEIQS</sequence>
<evidence type="ECO:0000313" key="2">
    <source>
        <dbReference type="Proteomes" id="UP000829398"/>
    </source>
</evidence>
<evidence type="ECO:0000313" key="1">
    <source>
        <dbReference type="EMBL" id="KAH9802601.1"/>
    </source>
</evidence>